<organism evidence="2 3">
    <name type="scientific">Granulicella pectinivorans</name>
    <dbReference type="NCBI Taxonomy" id="474950"/>
    <lineage>
        <taxon>Bacteria</taxon>
        <taxon>Pseudomonadati</taxon>
        <taxon>Acidobacteriota</taxon>
        <taxon>Terriglobia</taxon>
        <taxon>Terriglobales</taxon>
        <taxon>Acidobacteriaceae</taxon>
        <taxon>Granulicella</taxon>
    </lineage>
</organism>
<dbReference type="PANTHER" id="PTHR43628:SF1">
    <property type="entry name" value="CHITIN SYNTHASE REGULATORY FACTOR 2-RELATED"/>
    <property type="match status" value="1"/>
</dbReference>
<protein>
    <submittedName>
        <fullName evidence="2">TPR repeat</fullName>
    </submittedName>
</protein>
<dbReference type="PANTHER" id="PTHR43628">
    <property type="entry name" value="ACTIVATOR OF C KINASE PROTEIN 1-RELATED"/>
    <property type="match status" value="1"/>
</dbReference>
<dbReference type="SMART" id="SM00671">
    <property type="entry name" value="SEL1"/>
    <property type="match status" value="5"/>
</dbReference>
<dbReference type="Gene3D" id="1.25.40.10">
    <property type="entry name" value="Tetratricopeptide repeat domain"/>
    <property type="match status" value="2"/>
</dbReference>
<gene>
    <name evidence="2" type="ORF">SAMN05421771_1521</name>
</gene>
<dbReference type="STRING" id="474950.SAMN05421771_1521"/>
<keyword evidence="1" id="KW-0732">Signal</keyword>
<reference evidence="2 3" key="1">
    <citation type="submission" date="2016-10" db="EMBL/GenBank/DDBJ databases">
        <authorList>
            <person name="de Groot N.N."/>
        </authorList>
    </citation>
    <scope>NUCLEOTIDE SEQUENCE [LARGE SCALE GENOMIC DNA]</scope>
    <source>
        <strain evidence="2 3">DSM 21001</strain>
    </source>
</reference>
<accession>A0A1I6LYY0</accession>
<name>A0A1I6LYY0_9BACT</name>
<dbReference type="Proteomes" id="UP000199024">
    <property type="component" value="Unassembled WGS sequence"/>
</dbReference>
<feature type="chain" id="PRO_5011561770" evidence="1">
    <location>
        <begin position="19"/>
        <end position="372"/>
    </location>
</feature>
<evidence type="ECO:0000313" key="3">
    <source>
        <dbReference type="Proteomes" id="UP000199024"/>
    </source>
</evidence>
<keyword evidence="3" id="KW-1185">Reference proteome</keyword>
<dbReference type="InterPro" id="IPR006597">
    <property type="entry name" value="Sel1-like"/>
</dbReference>
<evidence type="ECO:0000313" key="2">
    <source>
        <dbReference type="EMBL" id="SFS08679.1"/>
    </source>
</evidence>
<dbReference type="EMBL" id="FOZL01000001">
    <property type="protein sequence ID" value="SFS08679.1"/>
    <property type="molecule type" value="Genomic_DNA"/>
</dbReference>
<dbReference type="Pfam" id="PF08238">
    <property type="entry name" value="Sel1"/>
    <property type="match status" value="5"/>
</dbReference>
<proteinExistence type="predicted"/>
<dbReference type="SUPFAM" id="SSF81901">
    <property type="entry name" value="HCP-like"/>
    <property type="match status" value="2"/>
</dbReference>
<dbReference type="AlphaFoldDB" id="A0A1I6LYY0"/>
<feature type="signal peptide" evidence="1">
    <location>
        <begin position="1"/>
        <end position="18"/>
    </location>
</feature>
<sequence>MSLLLVFWTTLGLQPAFAQSDMVRRCNLATASADDVTRPHDIPGVAFDQINPAVAVPACEAAVSANPGVARLQFELGRALEAAKRLGEARAAYERAAAKDFALAEANLATLYRLGEGVPKDYVKSMAWYRKAADQGLASAQVNVGHLYYEGDGVAKNYAEAMKWYRRAADQGDQDGQAKLGEMYFNGRGVQKDPSQAFDWFRKAAEQGNVDSQSMLGWMYWEGIGVPKDNAQAASWFRKAADQGDADAQTALGAMYVDGEGVPKDNGKAEFWYRKAAAQGNTVAQSKLKGLANLAQVNQETAAQETRQAALLAKRKEVGDLVCNADGVVWGYVERVYKDKIQIRYQHTFFVSHPYDELFWKNYNEVIVCSDK</sequence>
<evidence type="ECO:0000256" key="1">
    <source>
        <dbReference type="SAM" id="SignalP"/>
    </source>
</evidence>
<dbReference type="InterPro" id="IPR052945">
    <property type="entry name" value="Mitotic_Regulator"/>
</dbReference>
<dbReference type="InterPro" id="IPR011990">
    <property type="entry name" value="TPR-like_helical_dom_sf"/>
</dbReference>